<evidence type="ECO:0008006" key="4">
    <source>
        <dbReference type="Google" id="ProtNLM"/>
    </source>
</evidence>
<dbReference type="SUPFAM" id="SSF160574">
    <property type="entry name" value="BT0923-like"/>
    <property type="match status" value="1"/>
</dbReference>
<sequence length="148" mass="16603">MKKLFAFVLAATVTTGSAFASTGSPANTTDTKAVANFKADYNDVSAVWNVNSNYSEVLFFWHNTIMDAYYDKDGNLVGTFHNIKATELPQDTQHQIATWYKKYTVKDAVVMEKDGEDPVYYVTVESPAHIRILEVKSDGSINEFKTIR</sequence>
<name>A0A4R8DUP2_9BACT</name>
<feature type="chain" id="PRO_5020554697" description="PepSY-like beta-lactamase-inhibitor" evidence="1">
    <location>
        <begin position="21"/>
        <end position="148"/>
    </location>
</feature>
<evidence type="ECO:0000256" key="1">
    <source>
        <dbReference type="SAM" id="SignalP"/>
    </source>
</evidence>
<evidence type="ECO:0000313" key="3">
    <source>
        <dbReference type="Proteomes" id="UP000294498"/>
    </source>
</evidence>
<dbReference type="AlphaFoldDB" id="A0A4R8DUP2"/>
<keyword evidence="3" id="KW-1185">Reference proteome</keyword>
<protein>
    <recommendedName>
        <fullName evidence="4">PepSY-like beta-lactamase-inhibitor</fullName>
    </recommendedName>
</protein>
<dbReference type="Gene3D" id="3.10.450.360">
    <property type="match status" value="1"/>
</dbReference>
<dbReference type="RefSeq" id="WP_133992954.1">
    <property type="nucleotide sequence ID" value="NZ_SODV01000001.1"/>
</dbReference>
<dbReference type="Proteomes" id="UP000294498">
    <property type="component" value="Unassembled WGS sequence"/>
</dbReference>
<proteinExistence type="predicted"/>
<feature type="signal peptide" evidence="1">
    <location>
        <begin position="1"/>
        <end position="20"/>
    </location>
</feature>
<comment type="caution">
    <text evidence="2">The sequence shown here is derived from an EMBL/GenBank/DDBJ whole genome shotgun (WGS) entry which is preliminary data.</text>
</comment>
<evidence type="ECO:0000313" key="2">
    <source>
        <dbReference type="EMBL" id="TDX00881.1"/>
    </source>
</evidence>
<keyword evidence="1" id="KW-0732">Signal</keyword>
<reference evidence="2 3" key="1">
    <citation type="submission" date="2019-03" db="EMBL/GenBank/DDBJ databases">
        <title>Genomic Encyclopedia of Type Strains, Phase IV (KMG-IV): sequencing the most valuable type-strain genomes for metagenomic binning, comparative biology and taxonomic classification.</title>
        <authorList>
            <person name="Goeker M."/>
        </authorList>
    </citation>
    <scope>NUCLEOTIDE SEQUENCE [LARGE SCALE GENOMIC DNA]</scope>
    <source>
        <strain evidence="2 3">DSM 100059</strain>
    </source>
</reference>
<accession>A0A4R8DUP2</accession>
<gene>
    <name evidence="2" type="ORF">EDB95_1910</name>
</gene>
<dbReference type="EMBL" id="SODV01000001">
    <property type="protein sequence ID" value="TDX00881.1"/>
    <property type="molecule type" value="Genomic_DNA"/>
</dbReference>
<organism evidence="2 3">
    <name type="scientific">Dinghuibacter silviterrae</name>
    <dbReference type="NCBI Taxonomy" id="1539049"/>
    <lineage>
        <taxon>Bacteria</taxon>
        <taxon>Pseudomonadati</taxon>
        <taxon>Bacteroidota</taxon>
        <taxon>Chitinophagia</taxon>
        <taxon>Chitinophagales</taxon>
        <taxon>Chitinophagaceae</taxon>
        <taxon>Dinghuibacter</taxon>
    </lineage>
</organism>
<dbReference type="OrthoDB" id="1368741at2"/>